<dbReference type="EMBL" id="CP042905">
    <property type="protein sequence ID" value="XDF89262.1"/>
    <property type="molecule type" value="Genomic_DNA"/>
</dbReference>
<keyword evidence="2" id="KW-1185">Reference proteome</keyword>
<reference evidence="1 2" key="2">
    <citation type="journal article" date="2024" name="Int. J. Syst. Evol. Microbiol.">
        <title>Promethearchaeum syntrophicum gen. nov., sp. nov., an anaerobic, obligately syntrophic archaeon, the first isolate of the lineage 'Asgard' archaea, and proposal of the new archaeal phylum Promethearchaeota phyl. nov. and kingdom Promethearchaeati regn. nov.</title>
        <authorList>
            <person name="Imachi H."/>
            <person name="Nobu M.K."/>
            <person name="Kato S."/>
            <person name="Takaki Y."/>
            <person name="Miyazaki M."/>
            <person name="Miyata M."/>
            <person name="Ogawara M."/>
            <person name="Saito Y."/>
            <person name="Sakai S."/>
            <person name="Tahara Y.O."/>
            <person name="Takano Y."/>
            <person name="Tasumi E."/>
            <person name="Uematsu K."/>
            <person name="Yoshimura T."/>
            <person name="Itoh T."/>
            <person name="Ohkuma M."/>
            <person name="Takai K."/>
        </authorList>
    </citation>
    <scope>NUCLEOTIDE SEQUENCE [LARGE SCALE GENOMIC DNA]</scope>
    <source>
        <strain evidence="1 2">MK-D1</strain>
    </source>
</reference>
<proteinExistence type="predicted"/>
<reference evidence="1 2" key="1">
    <citation type="journal article" date="2020" name="Nature">
        <title>Isolation of an archaeon at the prokaryote-eukaryote interface.</title>
        <authorList>
            <person name="Imachi H."/>
            <person name="Nobu M.K."/>
            <person name="Nakahara N."/>
            <person name="Morono Y."/>
            <person name="Ogawara M."/>
            <person name="Takaki Y."/>
            <person name="Takano Y."/>
            <person name="Uematsu K."/>
            <person name="Ikuta T."/>
            <person name="Ito M."/>
            <person name="Matsui Y."/>
            <person name="Miyazaki M."/>
            <person name="Murata K."/>
            <person name="Saito Y."/>
            <person name="Sakai S."/>
            <person name="Song C."/>
            <person name="Tasumi E."/>
            <person name="Yamanaka Y."/>
            <person name="Yamaguchi T."/>
            <person name="Kamagata Y."/>
            <person name="Tamaki H."/>
            <person name="Takai K."/>
        </authorList>
    </citation>
    <scope>NUCLEOTIDE SEQUENCE [LARGE SCALE GENOMIC DNA]</scope>
    <source>
        <strain evidence="1 2">MK-D1</strain>
    </source>
</reference>
<accession>A0AC61ZTY2</accession>
<gene>
    <name evidence="1" type="ORF">DSAG12_04135</name>
</gene>
<evidence type="ECO:0000313" key="1">
    <source>
        <dbReference type="EMBL" id="XDF89262.1"/>
    </source>
</evidence>
<sequence>MKIPVYYIDAFTKTQFKGNPAAVCLINNVKDSKLSFVKRQAIANEINFAETAFVTPIDIPDWKKATKFKLQWFTPEVEVNLCGHATLATGFVLSVMLGNPSKVLSFETKSGELNTIYDNGQIQMIFPISKNIVIDLKEELDVIDNLASKEILSAVYNSSLQYLLIEVKSKEVLTQFSPNPSNLLSCSFKFPLSGLILTCKGELSSDFDFYFRFFAPWMGILEDPVTGSAATVVGPFWKKKLKKNKFTTKQLSRRTGTMILEIIDENQIKIIGHATKVLEGTLNINGDKHANL</sequence>
<organism evidence="1 2">
    <name type="scientific">Promethearchaeum syntrophicum</name>
    <dbReference type="NCBI Taxonomy" id="2594042"/>
    <lineage>
        <taxon>Archaea</taxon>
        <taxon>Promethearchaeati</taxon>
        <taxon>Promethearchaeota</taxon>
        <taxon>Promethearchaeia</taxon>
        <taxon>Promethearchaeales</taxon>
        <taxon>Promethearchaeaceae</taxon>
        <taxon>Promethearchaeum</taxon>
    </lineage>
</organism>
<dbReference type="Proteomes" id="UP000321408">
    <property type="component" value="Chromosome"/>
</dbReference>
<protein>
    <submittedName>
        <fullName evidence="1">PhzF family phenazine biosynthesis protein</fullName>
    </submittedName>
</protein>
<name>A0AC61ZTY2_9ARCH</name>
<evidence type="ECO:0000313" key="2">
    <source>
        <dbReference type="Proteomes" id="UP000321408"/>
    </source>
</evidence>